<dbReference type="OrthoDB" id="5432534at2"/>
<dbReference type="InterPro" id="IPR001789">
    <property type="entry name" value="Sig_transdc_resp-reg_receiver"/>
</dbReference>
<dbReference type="EMBL" id="QWDC01000003">
    <property type="protein sequence ID" value="RFZ91301.1"/>
    <property type="molecule type" value="Genomic_DNA"/>
</dbReference>
<sequence length="127" mass="14203">MEQQRATQNKTILVVDDDEDIRSVISYILQDEGYQVAELGNGSHVIETVLSVHPDMILLDVMLGDADGRDICKHLKGLSETMNIPVVIVSATHGWHTMHEKNCRADNYLNKPFDIADLVGQVKRYAA</sequence>
<comment type="caution">
    <text evidence="4">The sequence shown here is derived from an EMBL/GenBank/DDBJ whole genome shotgun (WGS) entry which is preliminary data.</text>
</comment>
<accession>A0A372NQT3</accession>
<dbReference type="GO" id="GO:0000160">
    <property type="term" value="P:phosphorelay signal transduction system"/>
    <property type="evidence" value="ECO:0007669"/>
    <property type="project" value="InterPro"/>
</dbReference>
<evidence type="ECO:0000256" key="1">
    <source>
        <dbReference type="ARBA" id="ARBA00022553"/>
    </source>
</evidence>
<dbReference type="Pfam" id="PF00072">
    <property type="entry name" value="Response_reg"/>
    <property type="match status" value="1"/>
</dbReference>
<evidence type="ECO:0000259" key="3">
    <source>
        <dbReference type="PROSITE" id="PS50110"/>
    </source>
</evidence>
<dbReference type="InterPro" id="IPR011006">
    <property type="entry name" value="CheY-like_superfamily"/>
</dbReference>
<feature type="modified residue" description="4-aspartylphosphate" evidence="2">
    <location>
        <position position="60"/>
    </location>
</feature>
<reference evidence="4 5" key="1">
    <citation type="submission" date="2018-08" db="EMBL/GenBank/DDBJ databases">
        <title>Mucilaginibacter sp. MYSH2.</title>
        <authorList>
            <person name="Seo T."/>
        </authorList>
    </citation>
    <scope>NUCLEOTIDE SEQUENCE [LARGE SCALE GENOMIC DNA]</scope>
    <source>
        <strain evidence="4 5">MYSH2</strain>
    </source>
</reference>
<dbReference type="SUPFAM" id="SSF52172">
    <property type="entry name" value="CheY-like"/>
    <property type="match status" value="1"/>
</dbReference>
<evidence type="ECO:0000313" key="4">
    <source>
        <dbReference type="EMBL" id="RFZ91301.1"/>
    </source>
</evidence>
<dbReference type="SMART" id="SM00448">
    <property type="entry name" value="REC"/>
    <property type="match status" value="1"/>
</dbReference>
<dbReference type="Gene3D" id="3.40.50.2300">
    <property type="match status" value="1"/>
</dbReference>
<keyword evidence="5" id="KW-1185">Reference proteome</keyword>
<name>A0A372NQT3_9SPHI</name>
<evidence type="ECO:0000313" key="5">
    <source>
        <dbReference type="Proteomes" id="UP000264217"/>
    </source>
</evidence>
<evidence type="ECO:0000256" key="2">
    <source>
        <dbReference type="PROSITE-ProRule" id="PRU00169"/>
    </source>
</evidence>
<dbReference type="Proteomes" id="UP000264217">
    <property type="component" value="Unassembled WGS sequence"/>
</dbReference>
<gene>
    <name evidence="4" type="ORF">D0C36_20445</name>
</gene>
<keyword evidence="1 2" id="KW-0597">Phosphoprotein</keyword>
<protein>
    <submittedName>
        <fullName evidence="4">Response regulator</fullName>
    </submittedName>
</protein>
<proteinExistence type="predicted"/>
<dbReference type="PROSITE" id="PS50110">
    <property type="entry name" value="RESPONSE_REGULATORY"/>
    <property type="match status" value="1"/>
</dbReference>
<dbReference type="InterPro" id="IPR050595">
    <property type="entry name" value="Bact_response_regulator"/>
</dbReference>
<feature type="domain" description="Response regulatory" evidence="3">
    <location>
        <begin position="11"/>
        <end position="126"/>
    </location>
</feature>
<dbReference type="AlphaFoldDB" id="A0A372NQT3"/>
<dbReference type="PANTHER" id="PTHR44591">
    <property type="entry name" value="STRESS RESPONSE REGULATOR PROTEIN 1"/>
    <property type="match status" value="1"/>
</dbReference>
<organism evidence="4 5">
    <name type="scientific">Mucilaginibacter conchicola</name>
    <dbReference type="NCBI Taxonomy" id="2303333"/>
    <lineage>
        <taxon>Bacteria</taxon>
        <taxon>Pseudomonadati</taxon>
        <taxon>Bacteroidota</taxon>
        <taxon>Sphingobacteriia</taxon>
        <taxon>Sphingobacteriales</taxon>
        <taxon>Sphingobacteriaceae</taxon>
        <taxon>Mucilaginibacter</taxon>
    </lineage>
</organism>
<dbReference type="RefSeq" id="WP_117393546.1">
    <property type="nucleotide sequence ID" value="NZ_QWDC01000003.1"/>
</dbReference>
<dbReference type="PANTHER" id="PTHR44591:SF3">
    <property type="entry name" value="RESPONSE REGULATORY DOMAIN-CONTAINING PROTEIN"/>
    <property type="match status" value="1"/>
</dbReference>